<proteinExistence type="predicted"/>
<evidence type="ECO:0008006" key="3">
    <source>
        <dbReference type="Google" id="ProtNLM"/>
    </source>
</evidence>
<accession>A0A5E6XLL8</accession>
<dbReference type="InterPro" id="IPR036866">
    <property type="entry name" value="RibonucZ/Hydroxyglut_hydro"/>
</dbReference>
<dbReference type="Proteomes" id="UP000327167">
    <property type="component" value="Unassembled WGS sequence"/>
</dbReference>
<evidence type="ECO:0000313" key="2">
    <source>
        <dbReference type="Proteomes" id="UP000327167"/>
    </source>
</evidence>
<organism evidence="1 2">
    <name type="scientific">Pseudomonas fluorescens</name>
    <dbReference type="NCBI Taxonomy" id="294"/>
    <lineage>
        <taxon>Bacteria</taxon>
        <taxon>Pseudomonadati</taxon>
        <taxon>Pseudomonadota</taxon>
        <taxon>Gammaproteobacteria</taxon>
        <taxon>Pseudomonadales</taxon>
        <taxon>Pseudomonadaceae</taxon>
        <taxon>Pseudomonas</taxon>
    </lineage>
</organism>
<dbReference type="EMBL" id="CABVHJ010000026">
    <property type="protein sequence ID" value="VVN42348.1"/>
    <property type="molecule type" value="Genomic_DNA"/>
</dbReference>
<gene>
    <name evidence="1" type="ORF">PS655_05523</name>
</gene>
<dbReference type="AlphaFoldDB" id="A0A5E6XLL8"/>
<name>A0A5E6XLL8_PSEFL</name>
<evidence type="ECO:0000313" key="1">
    <source>
        <dbReference type="EMBL" id="VVN42348.1"/>
    </source>
</evidence>
<sequence>MNNHFRRNTPPNEDYPVTRLPTRAYARFDHLEVISDTNSVLLAFDLVDGEWLDQEGQKNPLLNVEQPNEVAKAWSNWKQLPLHQAPNPFEAMPMYRLEFELSDGRGFFGLPPLPSTNDLRALRNAAGDIERLWFELEIYNQRGQGLEVAQLYPGLFANPVQVYIKGKMPKARKSKSLSTVFSLNRLPTISTGQLEIELSNATADLLAVYDVGQGNANALMSTEHFSAGLPTHYYDLGAGVYRNKHTTPHPLAFCFTQSPSIILSHWDADHWAGAYALNINNNYPALKRKWIAPLQEVGPLHIAFAHDVINNGGEFLIYSPLPGQIGNAKLSKQRRIRFMCGQGRDRNGTGIVMAVEEPDNIPARSWLLTGDCDYLHFVKQLSPLPPVGMVAPHHGADLDSKSPIPKPPSNVNYKRLAYSFGPGNKHGKAAVRHPTSQGVTLHNHADWDHYFWSLITPGDRIPRGDILATCEHTIVTARGGALIGWDSPPGALSAPCHGTAIQCSAPLIQS</sequence>
<reference evidence="1 2" key="1">
    <citation type="submission" date="2019-09" db="EMBL/GenBank/DDBJ databases">
        <authorList>
            <person name="Chandra G."/>
            <person name="Truman W A."/>
        </authorList>
    </citation>
    <scope>NUCLEOTIDE SEQUENCE [LARGE SCALE GENOMIC DNA]</scope>
    <source>
        <strain evidence="1">PS655</strain>
    </source>
</reference>
<dbReference type="RefSeq" id="WP_150652639.1">
    <property type="nucleotide sequence ID" value="NZ_CABVHJ010000026.1"/>
</dbReference>
<protein>
    <recommendedName>
        <fullName evidence="3">Metallo-beta-lactamase domain-containing protein</fullName>
    </recommendedName>
</protein>
<dbReference type="SUPFAM" id="SSF56281">
    <property type="entry name" value="Metallo-hydrolase/oxidoreductase"/>
    <property type="match status" value="1"/>
</dbReference>